<evidence type="ECO:0000313" key="7">
    <source>
        <dbReference type="Proteomes" id="UP001149165"/>
    </source>
</evidence>
<feature type="compositionally biased region" description="Polar residues" evidence="3">
    <location>
        <begin position="309"/>
        <end position="323"/>
    </location>
</feature>
<protein>
    <recommendedName>
        <fullName evidence="8">CheY-like superfamily</fullName>
    </recommendedName>
</protein>
<dbReference type="InterPro" id="IPR004358">
    <property type="entry name" value="Sig_transdc_His_kin-like_C"/>
</dbReference>
<dbReference type="SMART" id="SM00448">
    <property type="entry name" value="REC"/>
    <property type="match status" value="1"/>
</dbReference>
<reference evidence="6" key="1">
    <citation type="submission" date="2022-11" db="EMBL/GenBank/DDBJ databases">
        <authorList>
            <person name="Petersen C."/>
        </authorList>
    </citation>
    <scope>NUCLEOTIDE SEQUENCE</scope>
    <source>
        <strain evidence="6">IBT 30069</strain>
    </source>
</reference>
<dbReference type="FunFam" id="3.30.450.40:FF:000083">
    <property type="entry name" value="Sensor histidine kinase/response regulator, putative (AFU_orthologue AFUA_4G00660)"/>
    <property type="match status" value="1"/>
</dbReference>
<dbReference type="EMBL" id="JAPQKH010000004">
    <property type="protein sequence ID" value="KAJ5100729.1"/>
    <property type="molecule type" value="Genomic_DNA"/>
</dbReference>
<keyword evidence="7" id="KW-1185">Reference proteome</keyword>
<evidence type="ECO:0000313" key="6">
    <source>
        <dbReference type="EMBL" id="KAJ5100729.1"/>
    </source>
</evidence>
<dbReference type="Pfam" id="PF00072">
    <property type="entry name" value="Response_reg"/>
    <property type="match status" value="1"/>
</dbReference>
<sequence>MSRPVFLQDAQKIQFSFGTTREREFYKYLPPSTCPLPHFNRDTPSTEVTPRSSPDSSLSAFAQLGVLRLDAQRSTISLFGRYEEHILTEATRTLSLRDDSDHETQDELWVGACTMSYERSFGAAIANASIKSSYTKTLSHQVFMVPDMTQSDVHQDYPDVTSYPNARFLASAPIVSPKGIVIGAYTILDDKPRLSLGPHHQKFLTDMAATVMDYLVINRSKNQHLRSERMIVGLGSFLEGKGSLRSSWVDTEDYKWGTMSGDGIEGRVDAQQQDKQRLEEVAPVKTQKDLHSDLPFRLDRPCASAGLKVNNSQEQPNSLPRSETTIRRPLGDRLRSYDPSGPSPSSKRPASKRRTSKEDAISQIEDTLSRAANIVRESLEVEGAIFFDANFSGQAALVTSNNSDYESSLEGSSSESELKAAREFTPADETIGSMAEDSGKATVNPCKILGFATSDASSVNDEATGDNSIALSESFLAGLLRRYPRGKIFNFDVDGSISSNDTSDSKFKSFSSRKKYKKTRKSVLRHDALALLNIAPGSRSIIFSPIWDSHKSRWFAGSFAWTKSPQRVFTLDDEMTFYFTFGCSLIAEVHRLRALFGGQAKSDLLAGLSHELRSPLHGIFGTAELLSDTMLDALQRGFVHTIASCANTLLGSINQLLEFSGINDLNQDRDKGSLPSFRHHDSSASQHDPESNVQIDVTVEDTIEAIFAGFCFFHNSRLPLRSGPDTNAGLSGHVNVILDIDTASSWTFTTRPGALHVILTNIVGNALKYTQDGYVFIQVKAKAVFSEKDGTPVRSEITLSVQDTGCGMDSEFLKNGYFTAFSQENDLLPGNGLGASIARNSIQSLHGGIEVRSQKAIGTHVQISLTLDHAPKSAPSERRLDDNTHTDDLALTKGLMRQKSIGILGFGASDMHKSTSLSLEKICREWLQMSVVIVTPSQMNFPHCDFYIALHDYLDVGNLEIKPIAPSPESRFCSPVIVICSSPRVAHSLLLTSQQRGDSDVLEFISQPCGPRKLAKSLEICTKRQNRRISGVKTPGSTVASSLDNLKKQISPTIATGPNGPSVQMTSASKPMSQCNMDPPEQLKTSLADEDYFSIVDTAIAPPPEVGASSVNESNPQALSMLQAPLTVLLVDDNHINISLLVVYMKKLGLDYIIAQDGQEALDRFKEFHSKIRIILMDISMPVMDGLESSRQIRAFENSLEPHAQVTIIALTGVAQAEIKRDAIQSGMNLFLTKPVRLDKIARVIEDHTGVDMGALKIRSKISKGDQAHGVTKKN</sequence>
<dbReference type="SUPFAM" id="SSF52172">
    <property type="entry name" value="CheY-like"/>
    <property type="match status" value="1"/>
</dbReference>
<dbReference type="Proteomes" id="UP001149165">
    <property type="component" value="Unassembled WGS sequence"/>
</dbReference>
<evidence type="ECO:0000256" key="1">
    <source>
        <dbReference type="ARBA" id="ARBA00022553"/>
    </source>
</evidence>
<dbReference type="CDD" id="cd17546">
    <property type="entry name" value="REC_hyHK_CKI1_RcsC-like"/>
    <property type="match status" value="1"/>
</dbReference>
<dbReference type="InterPro" id="IPR003661">
    <property type="entry name" value="HisK_dim/P_dom"/>
</dbReference>
<dbReference type="OrthoDB" id="303614at2759"/>
<feature type="compositionally biased region" description="Basic and acidic residues" evidence="3">
    <location>
        <begin position="268"/>
        <end position="300"/>
    </location>
</feature>
<dbReference type="Pfam" id="PF02518">
    <property type="entry name" value="HATPase_c"/>
    <property type="match status" value="1"/>
</dbReference>
<organism evidence="6 7">
    <name type="scientific">Penicillium angulare</name>
    <dbReference type="NCBI Taxonomy" id="116970"/>
    <lineage>
        <taxon>Eukaryota</taxon>
        <taxon>Fungi</taxon>
        <taxon>Dikarya</taxon>
        <taxon>Ascomycota</taxon>
        <taxon>Pezizomycotina</taxon>
        <taxon>Eurotiomycetes</taxon>
        <taxon>Eurotiomycetidae</taxon>
        <taxon>Eurotiales</taxon>
        <taxon>Aspergillaceae</taxon>
        <taxon>Penicillium</taxon>
    </lineage>
</organism>
<dbReference type="GO" id="GO:0000155">
    <property type="term" value="F:phosphorelay sensor kinase activity"/>
    <property type="evidence" value="ECO:0007669"/>
    <property type="project" value="InterPro"/>
</dbReference>
<evidence type="ECO:0000256" key="3">
    <source>
        <dbReference type="SAM" id="MobiDB-lite"/>
    </source>
</evidence>
<dbReference type="AlphaFoldDB" id="A0A9W9FIH5"/>
<evidence type="ECO:0000259" key="4">
    <source>
        <dbReference type="PROSITE" id="PS50109"/>
    </source>
</evidence>
<dbReference type="Gene3D" id="1.10.287.130">
    <property type="match status" value="1"/>
</dbReference>
<evidence type="ECO:0000259" key="5">
    <source>
        <dbReference type="PROSITE" id="PS50110"/>
    </source>
</evidence>
<dbReference type="SUPFAM" id="SSF47384">
    <property type="entry name" value="Homodimeric domain of signal transducing histidine kinase"/>
    <property type="match status" value="1"/>
</dbReference>
<proteinExistence type="predicted"/>
<dbReference type="InterPro" id="IPR036097">
    <property type="entry name" value="HisK_dim/P_sf"/>
</dbReference>
<dbReference type="PANTHER" id="PTHR43719">
    <property type="entry name" value="TWO-COMPONENT HISTIDINE KINASE"/>
    <property type="match status" value="1"/>
</dbReference>
<evidence type="ECO:0008006" key="8">
    <source>
        <dbReference type="Google" id="ProtNLM"/>
    </source>
</evidence>
<reference evidence="6" key="2">
    <citation type="journal article" date="2023" name="IMA Fungus">
        <title>Comparative genomic study of the Penicillium genus elucidates a diverse pangenome and 15 lateral gene transfer events.</title>
        <authorList>
            <person name="Petersen C."/>
            <person name="Sorensen T."/>
            <person name="Nielsen M.R."/>
            <person name="Sondergaard T.E."/>
            <person name="Sorensen J.L."/>
            <person name="Fitzpatrick D.A."/>
            <person name="Frisvad J.C."/>
            <person name="Nielsen K.L."/>
        </authorList>
    </citation>
    <scope>NUCLEOTIDE SEQUENCE</scope>
    <source>
        <strain evidence="6">IBT 30069</strain>
    </source>
</reference>
<feature type="compositionally biased region" description="Basic and acidic residues" evidence="3">
    <location>
        <begin position="324"/>
        <end position="336"/>
    </location>
</feature>
<dbReference type="Gene3D" id="3.40.50.2300">
    <property type="match status" value="1"/>
</dbReference>
<evidence type="ECO:0000256" key="2">
    <source>
        <dbReference type="PROSITE-ProRule" id="PRU00169"/>
    </source>
</evidence>
<feature type="region of interest" description="Disordered" evidence="3">
    <location>
        <begin position="268"/>
        <end position="360"/>
    </location>
</feature>
<feature type="domain" description="Histidine kinase" evidence="4">
    <location>
        <begin position="607"/>
        <end position="869"/>
    </location>
</feature>
<name>A0A9W9FIH5_9EURO</name>
<comment type="caution">
    <text evidence="6">The sequence shown here is derived from an EMBL/GenBank/DDBJ whole genome shotgun (WGS) entry which is preliminary data.</text>
</comment>
<dbReference type="Gene3D" id="3.30.565.10">
    <property type="entry name" value="Histidine kinase-like ATPase, C-terminal domain"/>
    <property type="match status" value="1"/>
</dbReference>
<dbReference type="PROSITE" id="PS50110">
    <property type="entry name" value="RESPONSE_REGULATORY"/>
    <property type="match status" value="1"/>
</dbReference>
<dbReference type="SMART" id="SM00387">
    <property type="entry name" value="HATPase_c"/>
    <property type="match status" value="1"/>
</dbReference>
<dbReference type="InterPro" id="IPR011006">
    <property type="entry name" value="CheY-like_superfamily"/>
</dbReference>
<dbReference type="InterPro" id="IPR003594">
    <property type="entry name" value="HATPase_dom"/>
</dbReference>
<dbReference type="PRINTS" id="PR00344">
    <property type="entry name" value="BCTRLSENSOR"/>
</dbReference>
<dbReference type="InterPro" id="IPR005467">
    <property type="entry name" value="His_kinase_dom"/>
</dbReference>
<feature type="modified residue" description="4-aspartylphosphate" evidence="2">
    <location>
        <position position="1178"/>
    </location>
</feature>
<dbReference type="InterPro" id="IPR036890">
    <property type="entry name" value="HATPase_C_sf"/>
</dbReference>
<feature type="region of interest" description="Disordered" evidence="3">
    <location>
        <begin position="1051"/>
        <end position="1076"/>
    </location>
</feature>
<keyword evidence="1 2" id="KW-0597">Phosphoprotein</keyword>
<accession>A0A9W9FIH5</accession>
<gene>
    <name evidence="6" type="ORF">N7456_006781</name>
</gene>
<feature type="compositionally biased region" description="Low complexity" evidence="3">
    <location>
        <begin position="339"/>
        <end position="348"/>
    </location>
</feature>
<dbReference type="InterPro" id="IPR001789">
    <property type="entry name" value="Sig_transdc_resp-reg_receiver"/>
</dbReference>
<dbReference type="SUPFAM" id="SSF55781">
    <property type="entry name" value="GAF domain-like"/>
    <property type="match status" value="1"/>
</dbReference>
<dbReference type="SUPFAM" id="SSF55874">
    <property type="entry name" value="ATPase domain of HSP90 chaperone/DNA topoisomerase II/histidine kinase"/>
    <property type="match status" value="1"/>
</dbReference>
<dbReference type="CDD" id="cd00082">
    <property type="entry name" value="HisKA"/>
    <property type="match status" value="1"/>
</dbReference>
<dbReference type="SMART" id="SM00388">
    <property type="entry name" value="HisKA"/>
    <property type="match status" value="1"/>
</dbReference>
<dbReference type="Pfam" id="PF00512">
    <property type="entry name" value="HisKA"/>
    <property type="match status" value="1"/>
</dbReference>
<feature type="domain" description="Response regulatory" evidence="5">
    <location>
        <begin position="1127"/>
        <end position="1249"/>
    </location>
</feature>
<dbReference type="PANTHER" id="PTHR43719:SF28">
    <property type="entry name" value="PEROXIDE STRESS-ACTIVATED HISTIDINE KINASE MAK1-RELATED"/>
    <property type="match status" value="1"/>
</dbReference>
<dbReference type="PROSITE" id="PS50109">
    <property type="entry name" value="HIS_KIN"/>
    <property type="match status" value="1"/>
</dbReference>
<dbReference type="InterPro" id="IPR050956">
    <property type="entry name" value="2C_system_His_kinase"/>
</dbReference>